<name>A0A8H5ZKA4_COCSA</name>
<organism evidence="2 3">
    <name type="scientific">Cochliobolus sativus</name>
    <name type="common">Common root rot and spot blotch fungus</name>
    <name type="synonym">Bipolaris sorokiniana</name>
    <dbReference type="NCBI Taxonomy" id="45130"/>
    <lineage>
        <taxon>Eukaryota</taxon>
        <taxon>Fungi</taxon>
        <taxon>Dikarya</taxon>
        <taxon>Ascomycota</taxon>
        <taxon>Pezizomycotina</taxon>
        <taxon>Dothideomycetes</taxon>
        <taxon>Pleosporomycetidae</taxon>
        <taxon>Pleosporales</taxon>
        <taxon>Pleosporineae</taxon>
        <taxon>Pleosporaceae</taxon>
        <taxon>Bipolaris</taxon>
    </lineage>
</organism>
<feature type="region of interest" description="Disordered" evidence="1">
    <location>
        <begin position="1"/>
        <end position="22"/>
    </location>
</feature>
<dbReference type="Proteomes" id="UP000624244">
    <property type="component" value="Unassembled WGS sequence"/>
</dbReference>
<feature type="compositionally biased region" description="Polar residues" evidence="1">
    <location>
        <begin position="1"/>
        <end position="17"/>
    </location>
</feature>
<proteinExistence type="predicted"/>
<dbReference type="EMBL" id="WNKQ01000004">
    <property type="protein sequence ID" value="KAF5851801.1"/>
    <property type="molecule type" value="Genomic_DNA"/>
</dbReference>
<evidence type="ECO:0000256" key="1">
    <source>
        <dbReference type="SAM" id="MobiDB-lite"/>
    </source>
</evidence>
<evidence type="ECO:0000313" key="3">
    <source>
        <dbReference type="Proteomes" id="UP000624244"/>
    </source>
</evidence>
<accession>A0A8H5ZKA4</accession>
<reference evidence="2" key="1">
    <citation type="submission" date="2019-11" db="EMBL/GenBank/DDBJ databases">
        <title>Bipolaris sorokiniana Genome sequencing.</title>
        <authorList>
            <person name="Wang H."/>
        </authorList>
    </citation>
    <scope>NUCLEOTIDE SEQUENCE</scope>
</reference>
<comment type="caution">
    <text evidence="2">The sequence shown here is derived from an EMBL/GenBank/DDBJ whole genome shotgun (WGS) entry which is preliminary data.</text>
</comment>
<protein>
    <submittedName>
        <fullName evidence="2">Uncharacterized protein</fullName>
    </submittedName>
</protein>
<sequence>MWSQRQKITWSWTASDDQPSDAGQGWHCLRMQQFTLRQACFFYNASIDVDGFATVVGLLHQRAVGCRSATSEAESIATGCDATSEAEAG</sequence>
<evidence type="ECO:0000313" key="2">
    <source>
        <dbReference type="EMBL" id="KAF5851801.1"/>
    </source>
</evidence>
<gene>
    <name evidence="2" type="ORF">GGP41_000606</name>
</gene>
<dbReference type="AlphaFoldDB" id="A0A8H5ZKA4"/>